<dbReference type="AlphaFoldDB" id="A0A0E9WVR7"/>
<proteinExistence type="predicted"/>
<name>A0A0E9WVR7_ANGAN</name>
<protein>
    <submittedName>
        <fullName evidence="1">Uncharacterized protein</fullName>
    </submittedName>
</protein>
<accession>A0A0E9WVR7</accession>
<dbReference type="EMBL" id="GBXM01014286">
    <property type="protein sequence ID" value="JAH94291.1"/>
    <property type="molecule type" value="Transcribed_RNA"/>
</dbReference>
<reference evidence="1" key="1">
    <citation type="submission" date="2014-11" db="EMBL/GenBank/DDBJ databases">
        <authorList>
            <person name="Amaro Gonzalez C."/>
        </authorList>
    </citation>
    <scope>NUCLEOTIDE SEQUENCE</scope>
</reference>
<sequence length="43" mass="4731">MKAGFSGVMTLSFLSHSQKLGSKGTILPKSFSEGYIRRWGLPE</sequence>
<reference evidence="1" key="2">
    <citation type="journal article" date="2015" name="Fish Shellfish Immunol.">
        <title>Early steps in the European eel (Anguilla anguilla)-Vibrio vulnificus interaction in the gills: Role of the RtxA13 toxin.</title>
        <authorList>
            <person name="Callol A."/>
            <person name="Pajuelo D."/>
            <person name="Ebbesson L."/>
            <person name="Teles M."/>
            <person name="MacKenzie S."/>
            <person name="Amaro C."/>
        </authorList>
    </citation>
    <scope>NUCLEOTIDE SEQUENCE</scope>
</reference>
<evidence type="ECO:0000313" key="1">
    <source>
        <dbReference type="EMBL" id="JAH94291.1"/>
    </source>
</evidence>
<organism evidence="1">
    <name type="scientific">Anguilla anguilla</name>
    <name type="common">European freshwater eel</name>
    <name type="synonym">Muraena anguilla</name>
    <dbReference type="NCBI Taxonomy" id="7936"/>
    <lineage>
        <taxon>Eukaryota</taxon>
        <taxon>Metazoa</taxon>
        <taxon>Chordata</taxon>
        <taxon>Craniata</taxon>
        <taxon>Vertebrata</taxon>
        <taxon>Euteleostomi</taxon>
        <taxon>Actinopterygii</taxon>
        <taxon>Neopterygii</taxon>
        <taxon>Teleostei</taxon>
        <taxon>Anguilliformes</taxon>
        <taxon>Anguillidae</taxon>
        <taxon>Anguilla</taxon>
    </lineage>
</organism>